<proteinExistence type="predicted"/>
<accession>A0A8G0LD27</accession>
<reference evidence="2 3" key="1">
    <citation type="journal article" date="2021" name="BMC Genomics">
        <title>Telomere-to-telomere genome assembly of asparaginase-producing Trichoderma simmonsii.</title>
        <authorList>
            <person name="Chung D."/>
            <person name="Kwon Y.M."/>
            <person name="Yang Y."/>
        </authorList>
    </citation>
    <scope>NUCLEOTIDE SEQUENCE [LARGE SCALE GENOMIC DNA]</scope>
    <source>
        <strain evidence="2 3">GH-Sj1</strain>
    </source>
</reference>
<feature type="region of interest" description="Disordered" evidence="1">
    <location>
        <begin position="241"/>
        <end position="264"/>
    </location>
</feature>
<sequence>MNWMGGNLSRHRRGKGWKEEMARQKEYFAKARSRQREGAKSSPVHLSAANFIPNYAPPPQATTSLGEATVPSSMPISEPTGAADEASRSLNNQLKPLREDVAGLPLIASSGETSGFPVLDQSLENHPMGASNQRTVRRKTFQEGDVAKVKLPKLSVKEPTRQIFARPPLSRHILDQQHRTSVARREFRSRFDKQRGVRERRVTQNTPPPSLRSIRIRIGSRDIRWSEEINSIQNAIPDAIGNPTFGDHSEAQSIGPEAEQTTHTTRLGGANIASYIAGESFTGCSPPSTSSDLLLSSPCRDRAARRQNVYNSPKKIVGAPSAEFERPLLDCASGAAKKPSSTSETESTGSVAVQVGDFKITPEGETEEERVWRQWLG</sequence>
<feature type="region of interest" description="Disordered" evidence="1">
    <location>
        <begin position="55"/>
        <end position="88"/>
    </location>
</feature>
<feature type="compositionally biased region" description="Low complexity" evidence="1">
    <location>
        <begin position="340"/>
        <end position="350"/>
    </location>
</feature>
<evidence type="ECO:0000313" key="2">
    <source>
        <dbReference type="EMBL" id="QYS97594.1"/>
    </source>
</evidence>
<protein>
    <submittedName>
        <fullName evidence="2">Uncharacterized protein</fullName>
    </submittedName>
</protein>
<feature type="region of interest" description="Disordered" evidence="1">
    <location>
        <begin position="333"/>
        <end position="377"/>
    </location>
</feature>
<name>A0A8G0LD27_9HYPO</name>
<evidence type="ECO:0000256" key="1">
    <source>
        <dbReference type="SAM" id="MobiDB-lite"/>
    </source>
</evidence>
<dbReference type="EMBL" id="CP075865">
    <property type="protein sequence ID" value="QYS97594.1"/>
    <property type="molecule type" value="Genomic_DNA"/>
</dbReference>
<organism evidence="2 3">
    <name type="scientific">Trichoderma simmonsii</name>
    <dbReference type="NCBI Taxonomy" id="1491479"/>
    <lineage>
        <taxon>Eukaryota</taxon>
        <taxon>Fungi</taxon>
        <taxon>Dikarya</taxon>
        <taxon>Ascomycota</taxon>
        <taxon>Pezizomycotina</taxon>
        <taxon>Sordariomycetes</taxon>
        <taxon>Hypocreomycetidae</taxon>
        <taxon>Hypocreales</taxon>
        <taxon>Hypocreaceae</taxon>
        <taxon>Trichoderma</taxon>
    </lineage>
</organism>
<dbReference type="Proteomes" id="UP000826661">
    <property type="component" value="Chromosome II"/>
</dbReference>
<feature type="compositionally biased region" description="Polar residues" evidence="1">
    <location>
        <begin position="61"/>
        <end position="75"/>
    </location>
</feature>
<dbReference type="AlphaFoldDB" id="A0A8G0LD27"/>
<evidence type="ECO:0000313" key="3">
    <source>
        <dbReference type="Proteomes" id="UP000826661"/>
    </source>
</evidence>
<keyword evidence="3" id="KW-1185">Reference proteome</keyword>
<gene>
    <name evidence="2" type="ORF">H0G86_004820</name>
</gene>